<evidence type="ECO:0000256" key="2">
    <source>
        <dbReference type="ARBA" id="ARBA00022723"/>
    </source>
</evidence>
<gene>
    <name evidence="7" type="ORF">HWN40_01945</name>
</gene>
<dbReference type="InterPro" id="IPR017941">
    <property type="entry name" value="Rieske_2Fe-2S"/>
</dbReference>
<keyword evidence="1" id="KW-0001">2Fe-2S</keyword>
<organism evidence="7 8">
    <name type="scientific">Methanolobus zinderi</name>
    <dbReference type="NCBI Taxonomy" id="536044"/>
    <lineage>
        <taxon>Archaea</taxon>
        <taxon>Methanobacteriati</taxon>
        <taxon>Methanobacteriota</taxon>
        <taxon>Stenosarchaea group</taxon>
        <taxon>Methanomicrobia</taxon>
        <taxon>Methanosarcinales</taxon>
        <taxon>Methanosarcinaceae</taxon>
        <taxon>Methanolobus</taxon>
    </lineage>
</organism>
<comment type="cofactor">
    <cofactor evidence="5">
        <name>[2Fe-2S] cluster</name>
        <dbReference type="ChEBI" id="CHEBI:190135"/>
    </cofactor>
</comment>
<accession>A0A7D5E5L9</accession>
<dbReference type="InterPro" id="IPR036922">
    <property type="entry name" value="Rieske_2Fe-2S_sf"/>
</dbReference>
<evidence type="ECO:0000256" key="4">
    <source>
        <dbReference type="ARBA" id="ARBA00023014"/>
    </source>
</evidence>
<evidence type="ECO:0000256" key="5">
    <source>
        <dbReference type="ARBA" id="ARBA00034078"/>
    </source>
</evidence>
<keyword evidence="2" id="KW-0479">Metal-binding</keyword>
<evidence type="ECO:0000313" key="8">
    <source>
        <dbReference type="Proteomes" id="UP000509594"/>
    </source>
</evidence>
<dbReference type="GO" id="GO:0051537">
    <property type="term" value="F:2 iron, 2 sulfur cluster binding"/>
    <property type="evidence" value="ECO:0007669"/>
    <property type="project" value="UniProtKB-KW"/>
</dbReference>
<dbReference type="RefSeq" id="WP_176964176.1">
    <property type="nucleotide sequence ID" value="NZ_CP058215.1"/>
</dbReference>
<dbReference type="PANTHER" id="PTHR21496:SF0">
    <property type="entry name" value="RIESKE DOMAIN-CONTAINING PROTEIN"/>
    <property type="match status" value="1"/>
</dbReference>
<proteinExistence type="predicted"/>
<dbReference type="AlphaFoldDB" id="A0A7D5E5L9"/>
<dbReference type="PANTHER" id="PTHR21496">
    <property type="entry name" value="FERREDOXIN-RELATED"/>
    <property type="match status" value="1"/>
</dbReference>
<keyword evidence="3" id="KW-0408">Iron</keyword>
<dbReference type="CDD" id="cd03467">
    <property type="entry name" value="Rieske"/>
    <property type="match status" value="1"/>
</dbReference>
<evidence type="ECO:0000256" key="1">
    <source>
        <dbReference type="ARBA" id="ARBA00022714"/>
    </source>
</evidence>
<name>A0A7D5E5L9_9EURY</name>
<evidence type="ECO:0000313" key="7">
    <source>
        <dbReference type="EMBL" id="QLC49113.1"/>
    </source>
</evidence>
<evidence type="ECO:0000259" key="6">
    <source>
        <dbReference type="PROSITE" id="PS51296"/>
    </source>
</evidence>
<protein>
    <submittedName>
        <fullName evidence="7">Rieske (2Fe-2S) protein</fullName>
    </submittedName>
</protein>
<feature type="domain" description="Rieske" evidence="6">
    <location>
        <begin position="5"/>
        <end position="99"/>
    </location>
</feature>
<sequence>MASWIFAINENEINDGENKPLLLEGNAILLARQEGNYYAMSNKCPHMGCPFSKGTMEGFIVKCPCHDWEFDIRNGEFLTASEIKNPVYDTKISEGQVFVNMEGDH</sequence>
<evidence type="ECO:0000256" key="3">
    <source>
        <dbReference type="ARBA" id="ARBA00023004"/>
    </source>
</evidence>
<dbReference type="Pfam" id="PF00355">
    <property type="entry name" value="Rieske"/>
    <property type="match status" value="1"/>
</dbReference>
<keyword evidence="4" id="KW-0411">Iron-sulfur</keyword>
<dbReference type="GO" id="GO:0046872">
    <property type="term" value="F:metal ion binding"/>
    <property type="evidence" value="ECO:0007669"/>
    <property type="project" value="UniProtKB-KW"/>
</dbReference>
<dbReference type="Gene3D" id="2.102.10.10">
    <property type="entry name" value="Rieske [2Fe-2S] iron-sulphur domain"/>
    <property type="match status" value="1"/>
</dbReference>
<dbReference type="SUPFAM" id="SSF50022">
    <property type="entry name" value="ISP domain"/>
    <property type="match status" value="1"/>
</dbReference>
<dbReference type="KEGG" id="mzi:HWN40_01945"/>
<dbReference type="GeneID" id="55820398"/>
<dbReference type="PROSITE" id="PS51296">
    <property type="entry name" value="RIESKE"/>
    <property type="match status" value="1"/>
</dbReference>
<dbReference type="Proteomes" id="UP000509594">
    <property type="component" value="Chromosome"/>
</dbReference>
<keyword evidence="8" id="KW-1185">Reference proteome</keyword>
<dbReference type="OrthoDB" id="6837at2157"/>
<dbReference type="EMBL" id="CP058215">
    <property type="protein sequence ID" value="QLC49113.1"/>
    <property type="molecule type" value="Genomic_DNA"/>
</dbReference>
<reference evidence="7 8" key="1">
    <citation type="submission" date="2020-06" db="EMBL/GenBank/DDBJ databases">
        <title>Methanolobus halotolerans sp. nov., isolated from a saline lake Tus in Siberia.</title>
        <authorList>
            <person name="Shen Y."/>
            <person name="Chen S.-C."/>
            <person name="Lai M.-C."/>
            <person name="Huang H.-H."/>
            <person name="Chiu H.-H."/>
            <person name="Tang S.-L."/>
            <person name="Rogozin D.Y."/>
            <person name="Degermendzhy A.G."/>
        </authorList>
    </citation>
    <scope>NUCLEOTIDE SEQUENCE [LARGE SCALE GENOMIC DNA]</scope>
    <source>
        <strain evidence="7 8">DSM 21339</strain>
    </source>
</reference>